<sequence length="131" mass="14930">MKFKASRFPIRLSDDSSIGFSVLLDKEEFEKASATFDYNESYMNLAEELGLMDGVAEERILFLQLPASLPFVKRSSFAEGNEMANNSKPSKVAWHSEKGYTLEELPPGLMGKLLVYKSVWHDYTEAWRLPL</sequence>
<comment type="subcellular location">
    <subcellularLocation>
        <location evidence="1">Nucleus</location>
    </subcellularLocation>
</comment>
<dbReference type="Proteomes" id="UP000631114">
    <property type="component" value="Unassembled WGS sequence"/>
</dbReference>
<evidence type="ECO:0000256" key="3">
    <source>
        <dbReference type="ARBA" id="ARBA00023163"/>
    </source>
</evidence>
<protein>
    <submittedName>
        <fullName evidence="5">Uncharacterized protein</fullName>
    </submittedName>
</protein>
<reference evidence="5 6" key="1">
    <citation type="submission" date="2020-10" db="EMBL/GenBank/DDBJ databases">
        <title>The Coptis chinensis genome and diversification of protoberbering-type alkaloids.</title>
        <authorList>
            <person name="Wang B."/>
            <person name="Shu S."/>
            <person name="Song C."/>
            <person name="Liu Y."/>
        </authorList>
    </citation>
    <scope>NUCLEOTIDE SEQUENCE [LARGE SCALE GENOMIC DNA]</scope>
    <source>
        <strain evidence="5">HL-2020</strain>
        <tissue evidence="5">Leaf</tissue>
    </source>
</reference>
<dbReference type="OrthoDB" id="5836119at2759"/>
<organism evidence="5 6">
    <name type="scientific">Coptis chinensis</name>
    <dbReference type="NCBI Taxonomy" id="261450"/>
    <lineage>
        <taxon>Eukaryota</taxon>
        <taxon>Viridiplantae</taxon>
        <taxon>Streptophyta</taxon>
        <taxon>Embryophyta</taxon>
        <taxon>Tracheophyta</taxon>
        <taxon>Spermatophyta</taxon>
        <taxon>Magnoliopsida</taxon>
        <taxon>Ranunculales</taxon>
        <taxon>Ranunculaceae</taxon>
        <taxon>Coptidoideae</taxon>
        <taxon>Coptis</taxon>
    </lineage>
</organism>
<proteinExistence type="predicted"/>
<accession>A0A835MFX3</accession>
<dbReference type="GO" id="GO:0003677">
    <property type="term" value="F:DNA binding"/>
    <property type="evidence" value="ECO:0007669"/>
    <property type="project" value="InterPro"/>
</dbReference>
<dbReference type="GO" id="GO:0005666">
    <property type="term" value="C:RNA polymerase III complex"/>
    <property type="evidence" value="ECO:0007669"/>
    <property type="project" value="InterPro"/>
</dbReference>
<dbReference type="GO" id="GO:0042797">
    <property type="term" value="P:tRNA transcription by RNA polymerase III"/>
    <property type="evidence" value="ECO:0007669"/>
    <property type="project" value="TreeGrafter"/>
</dbReference>
<gene>
    <name evidence="5" type="ORF">IFM89_031104</name>
</gene>
<evidence type="ECO:0000256" key="2">
    <source>
        <dbReference type="ARBA" id="ARBA00022478"/>
    </source>
</evidence>
<comment type="caution">
    <text evidence="5">The sequence shown here is derived from an EMBL/GenBank/DDBJ whole genome shotgun (WGS) entry which is preliminary data.</text>
</comment>
<evidence type="ECO:0000313" key="5">
    <source>
        <dbReference type="EMBL" id="KAF9622301.1"/>
    </source>
</evidence>
<name>A0A835MFX3_9MAGN</name>
<dbReference type="PANTHER" id="PTHR13408">
    <property type="entry name" value="DNA-DIRECTED RNA POLYMERASE III"/>
    <property type="match status" value="1"/>
</dbReference>
<dbReference type="EMBL" id="JADFTS010000002">
    <property type="protein sequence ID" value="KAF9622301.1"/>
    <property type="molecule type" value="Genomic_DNA"/>
</dbReference>
<evidence type="ECO:0000256" key="1">
    <source>
        <dbReference type="ARBA" id="ARBA00004123"/>
    </source>
</evidence>
<evidence type="ECO:0000256" key="4">
    <source>
        <dbReference type="ARBA" id="ARBA00023242"/>
    </source>
</evidence>
<evidence type="ECO:0000313" key="6">
    <source>
        <dbReference type="Proteomes" id="UP000631114"/>
    </source>
</evidence>
<dbReference type="PANTHER" id="PTHR13408:SF0">
    <property type="entry name" value="DNA-DIRECTED RNA POLYMERASE III SUBUNIT RPC4"/>
    <property type="match status" value="1"/>
</dbReference>
<keyword evidence="6" id="KW-1185">Reference proteome</keyword>
<keyword evidence="4" id="KW-0539">Nucleus</keyword>
<dbReference type="AlphaFoldDB" id="A0A835MFX3"/>
<keyword evidence="2" id="KW-0240">DNA-directed RNA polymerase</keyword>
<keyword evidence="3" id="KW-0804">Transcription</keyword>
<dbReference type="InterPro" id="IPR007811">
    <property type="entry name" value="RPC4"/>
</dbReference>